<feature type="compositionally biased region" description="Acidic residues" evidence="1">
    <location>
        <begin position="313"/>
        <end position="329"/>
    </location>
</feature>
<feature type="region of interest" description="Disordered" evidence="1">
    <location>
        <begin position="189"/>
        <end position="223"/>
    </location>
</feature>
<dbReference type="InterPro" id="IPR000697">
    <property type="entry name" value="WH1/EVH1_dom"/>
</dbReference>
<accession>A0A0G4LCI1</accession>
<dbReference type="Proteomes" id="UP000045706">
    <property type="component" value="Unassembled WGS sequence"/>
</dbReference>
<dbReference type="Pfam" id="PF00568">
    <property type="entry name" value="WH1"/>
    <property type="match status" value="1"/>
</dbReference>
<evidence type="ECO:0000256" key="1">
    <source>
        <dbReference type="SAM" id="MobiDB-lite"/>
    </source>
</evidence>
<feature type="compositionally biased region" description="Basic and acidic residues" evidence="1">
    <location>
        <begin position="330"/>
        <end position="340"/>
    </location>
</feature>
<sequence length="340" mass="37080">MPSILNDDDKDTVKRHVPKQTNKIQAVAVARLYVAYPDRTRWNNTGLQGAIVLSNDLVGNTYWLKLVDVSAATLSGNTPSGMHRLLKEPTERLTPIVNMVRLRDPTLVATTVQVVVRLLVRLRENDHEIPQSSREFIHNVCTKGPDGRYITPSNATSQQRAELLKALGEEEEDDVEVISIQPASAATKKKQTSLDAWSKSGSSGSSSAVSKSRSNKDDVLSLSSSVDKNRSLLDKISARQSAMAKPKPLPLKAKIDPSSTKALIESRKAAKAEKAKRDAEAIAKAQALRGPEIKGLSGVVGKDHAPSKNEIMVDSDDDESSDDSEDEDEERRAKAAELNK</sequence>
<feature type="region of interest" description="Disordered" evidence="1">
    <location>
        <begin position="294"/>
        <end position="340"/>
    </location>
</feature>
<evidence type="ECO:0000313" key="4">
    <source>
        <dbReference type="Proteomes" id="UP000045706"/>
    </source>
</evidence>
<organism evidence="3 4">
    <name type="scientific">Verticillium longisporum</name>
    <name type="common">Verticillium dahliae var. longisporum</name>
    <dbReference type="NCBI Taxonomy" id="100787"/>
    <lineage>
        <taxon>Eukaryota</taxon>
        <taxon>Fungi</taxon>
        <taxon>Dikarya</taxon>
        <taxon>Ascomycota</taxon>
        <taxon>Pezizomycotina</taxon>
        <taxon>Sordariomycetes</taxon>
        <taxon>Hypocreomycetidae</taxon>
        <taxon>Glomerellales</taxon>
        <taxon>Plectosphaerellaceae</taxon>
        <taxon>Verticillium</taxon>
    </lineage>
</organism>
<dbReference type="SUPFAM" id="SSF50729">
    <property type="entry name" value="PH domain-like"/>
    <property type="match status" value="1"/>
</dbReference>
<feature type="compositionally biased region" description="Basic and acidic residues" evidence="1">
    <location>
        <begin position="264"/>
        <end position="275"/>
    </location>
</feature>
<feature type="compositionally biased region" description="Low complexity" evidence="1">
    <location>
        <begin position="198"/>
        <end position="212"/>
    </location>
</feature>
<dbReference type="AlphaFoldDB" id="A0A0G4LCI1"/>
<reference evidence="4" key="1">
    <citation type="submission" date="2015-05" db="EMBL/GenBank/DDBJ databases">
        <authorList>
            <person name="Fogelqvist Johan"/>
        </authorList>
    </citation>
    <scope>NUCLEOTIDE SEQUENCE [LARGE SCALE GENOMIC DNA]</scope>
</reference>
<feature type="region of interest" description="Disordered" evidence="1">
    <location>
        <begin position="238"/>
        <end position="275"/>
    </location>
</feature>
<evidence type="ECO:0000259" key="2">
    <source>
        <dbReference type="Pfam" id="PF00568"/>
    </source>
</evidence>
<name>A0A0G4LCI1_VERLO</name>
<feature type="domain" description="WH1" evidence="2">
    <location>
        <begin position="18"/>
        <end position="71"/>
    </location>
</feature>
<proteinExistence type="predicted"/>
<dbReference type="InterPro" id="IPR011993">
    <property type="entry name" value="PH-like_dom_sf"/>
</dbReference>
<gene>
    <name evidence="3" type="ORF">BN1723_002586</name>
</gene>
<protein>
    <recommendedName>
        <fullName evidence="2">WH1 domain-containing protein</fullName>
    </recommendedName>
</protein>
<dbReference type="Gene3D" id="2.30.29.30">
    <property type="entry name" value="Pleckstrin-homology domain (PH domain)/Phosphotyrosine-binding domain (PTB)"/>
    <property type="match status" value="1"/>
</dbReference>
<dbReference type="EMBL" id="CVQI01010001">
    <property type="protein sequence ID" value="CRK19405.1"/>
    <property type="molecule type" value="Genomic_DNA"/>
</dbReference>
<evidence type="ECO:0000313" key="3">
    <source>
        <dbReference type="EMBL" id="CRK19405.1"/>
    </source>
</evidence>